<dbReference type="Gene3D" id="2.60.120.260">
    <property type="entry name" value="Galactose-binding domain-like"/>
    <property type="match status" value="1"/>
</dbReference>
<gene>
    <name evidence="2" type="ORF">U27_02572</name>
</gene>
<evidence type="ECO:0000313" key="2">
    <source>
        <dbReference type="EMBL" id="GAK61743.1"/>
    </source>
</evidence>
<proteinExistence type="predicted"/>
<name>A0A081CAY8_VECG1</name>
<feature type="domain" description="Siphovirus-type tail component C-terminal" evidence="1">
    <location>
        <begin position="165"/>
        <end position="237"/>
    </location>
</feature>
<dbReference type="STRING" id="1499967.U27_02572"/>
<protein>
    <submittedName>
        <fullName evidence="2">Phage-related protein</fullName>
    </submittedName>
</protein>
<evidence type="ECO:0000313" key="3">
    <source>
        <dbReference type="Proteomes" id="UP000030661"/>
    </source>
</evidence>
<keyword evidence="3" id="KW-1185">Reference proteome</keyword>
<dbReference type="Pfam" id="PF22768">
    <property type="entry name" value="SPP1_Dit"/>
    <property type="match status" value="1"/>
</dbReference>
<evidence type="ECO:0000259" key="1">
    <source>
        <dbReference type="Pfam" id="PF22768"/>
    </source>
</evidence>
<accession>A0A081CAY8</accession>
<dbReference type="AlphaFoldDB" id="A0A081CAY8"/>
<dbReference type="EMBL" id="DF820483">
    <property type="protein sequence ID" value="GAK61743.1"/>
    <property type="molecule type" value="Genomic_DNA"/>
</dbReference>
<sequence length="414" mass="44097">MAAPTLNTYEYQFMDSGVLLNRSGTPPFVDVTSIKGLDLPTIDDYEADFDGRHGGYIYARYVKSRTIVIDGILYASAATADVAIEALIANFVPRENDAPFYYRGAGIAQRYIMCKPIGFNFNIDNLRNYGACQIQIQLKAGDPLKYADNADVVVTSGTTGTVTNDGNAETFGVFDLSGAASKVSIVKVSTGETVTVTYTTDADDAITVDFKNRACYINGVRNSTYLTSLGWWSFNPASSTDFKILSVGVDTMVNGNCEANFGAGYAVGANWTGLQQFTGDKHSGSKSLKMTRKNKTAGGGTVTVPTGITGQAAGTYTASVWLKGTMPHANIEVYNGAAQVASLVLVPVSSTTWQKFQLTYTLAATGGAITFVISDTGEAASKLAKNKVLLMDDFSIRSVNSGVTCTAHTKDGWL</sequence>
<dbReference type="Gene3D" id="2.60.120.860">
    <property type="match status" value="1"/>
</dbReference>
<dbReference type="HOGENOM" id="CLU_663359_0_0_0"/>
<dbReference type="Proteomes" id="UP000030661">
    <property type="component" value="Unassembled WGS sequence"/>
</dbReference>
<dbReference type="Gene3D" id="2.40.30.200">
    <property type="match status" value="1"/>
</dbReference>
<organism evidence="2">
    <name type="scientific">Vecturithrix granuli</name>
    <dbReference type="NCBI Taxonomy" id="1499967"/>
    <lineage>
        <taxon>Bacteria</taxon>
        <taxon>Candidatus Moduliflexota</taxon>
        <taxon>Candidatus Vecturitrichia</taxon>
        <taxon>Candidatus Vecturitrichales</taxon>
        <taxon>Candidatus Vecturitrichaceae</taxon>
        <taxon>Candidatus Vecturithrix</taxon>
    </lineage>
</organism>
<dbReference type="InterPro" id="IPR054738">
    <property type="entry name" value="Siphovirus-type_tail_C"/>
</dbReference>
<reference evidence="2" key="1">
    <citation type="journal article" date="2015" name="PeerJ">
        <title>First genomic representation of candidate bacterial phylum KSB3 points to enhanced environmental sensing as a trigger of wastewater bulking.</title>
        <authorList>
            <person name="Sekiguchi Y."/>
            <person name="Ohashi A."/>
            <person name="Parks D.H."/>
            <person name="Yamauchi T."/>
            <person name="Tyson G.W."/>
            <person name="Hugenholtz P."/>
        </authorList>
    </citation>
    <scope>NUCLEOTIDE SEQUENCE [LARGE SCALE GENOMIC DNA]</scope>
</reference>